<dbReference type="AlphaFoldDB" id="A0AAU9F494"/>
<proteinExistence type="predicted"/>
<dbReference type="GO" id="GO:0055085">
    <property type="term" value="P:transmembrane transport"/>
    <property type="evidence" value="ECO:0007669"/>
    <property type="project" value="InterPro"/>
</dbReference>
<dbReference type="Pfam" id="PF03480">
    <property type="entry name" value="DctP"/>
    <property type="match status" value="1"/>
</dbReference>
<dbReference type="NCBIfam" id="NF037995">
    <property type="entry name" value="TRAP_S1"/>
    <property type="match status" value="1"/>
</dbReference>
<dbReference type="Proteomes" id="UP001366166">
    <property type="component" value="Chromosome"/>
</dbReference>
<keyword evidence="1 2" id="KW-0732">Signal</keyword>
<dbReference type="PANTHER" id="PTHR33376">
    <property type="match status" value="1"/>
</dbReference>
<protein>
    <submittedName>
        <fullName evidence="3">Uncharacterized protein</fullName>
    </submittedName>
</protein>
<gene>
    <name evidence="3" type="ORF">FAK_39880</name>
</gene>
<dbReference type="PANTHER" id="PTHR33376:SF5">
    <property type="entry name" value="EXTRACYTOPLASMIC SOLUTE RECEPTOR PROTEIN"/>
    <property type="match status" value="1"/>
</dbReference>
<dbReference type="InterPro" id="IPR038404">
    <property type="entry name" value="TRAP_DctP_sf"/>
</dbReference>
<dbReference type="KEGG" id="dmp:FAK_39880"/>
<dbReference type="InterPro" id="IPR018389">
    <property type="entry name" value="DctP_fam"/>
</dbReference>
<keyword evidence="4" id="KW-1185">Reference proteome</keyword>
<name>A0AAU9F494_9BACT</name>
<dbReference type="EMBL" id="AP028679">
    <property type="protein sequence ID" value="BEQ16922.1"/>
    <property type="molecule type" value="Genomic_DNA"/>
</dbReference>
<evidence type="ECO:0000256" key="1">
    <source>
        <dbReference type="ARBA" id="ARBA00022729"/>
    </source>
</evidence>
<reference evidence="4" key="1">
    <citation type="journal article" date="2023" name="Arch. Microbiol.">
        <title>Desulfoferula mesophilus gen. nov. sp. nov., a mesophilic sulfate-reducing bacterium isolated from a brackish lake sediment.</title>
        <authorList>
            <person name="Watanabe T."/>
            <person name="Yabe T."/>
            <person name="Tsuji J.M."/>
            <person name="Fukui M."/>
        </authorList>
    </citation>
    <scope>NUCLEOTIDE SEQUENCE [LARGE SCALE GENOMIC DNA]</scope>
    <source>
        <strain evidence="4">12FAK</strain>
    </source>
</reference>
<accession>A0AAU9F494</accession>
<dbReference type="RefSeq" id="WP_338603450.1">
    <property type="nucleotide sequence ID" value="NZ_AP028679.1"/>
</dbReference>
<evidence type="ECO:0000256" key="2">
    <source>
        <dbReference type="SAM" id="SignalP"/>
    </source>
</evidence>
<dbReference type="Gene3D" id="3.40.190.170">
    <property type="entry name" value="Bacterial extracellular solute-binding protein, family 7"/>
    <property type="match status" value="1"/>
</dbReference>
<sequence>MKRLIILLVAFLAVTLCLSAPAPAQAAGKQFTLVYESVYPKGHMRFLVVDDLLDRIEANSKGRIKFERHYGGEPVSKKEALNALSNGVIDLLMAYPTYYDGKIAIGDWQQMPSNFRGWEDCWALGVAGPVAAIMDKAYSKVAKVKYITCTPVAPYNFQVATRAHKIHKTADFEGMKIRSAGGSASIAIKMLGASPVMTIGGEYYQAMQKGVVDAGLMTTYSLKQYRLWEVADQVVNPPLIGYAAGFLWMSNKAWRKLPKDLQEMIIKTARAKDLWAKWVGIYEKDQDGPIIAEAKKRGVEFYVLPPDQAEEMYKKTQPVWDWYVKQCEKQGLGAEAREVRKVILERFNKGK</sequence>
<feature type="chain" id="PRO_5043583255" evidence="2">
    <location>
        <begin position="27"/>
        <end position="351"/>
    </location>
</feature>
<evidence type="ECO:0000313" key="4">
    <source>
        <dbReference type="Proteomes" id="UP001366166"/>
    </source>
</evidence>
<evidence type="ECO:0000313" key="3">
    <source>
        <dbReference type="EMBL" id="BEQ16922.1"/>
    </source>
</evidence>
<feature type="signal peptide" evidence="2">
    <location>
        <begin position="1"/>
        <end position="26"/>
    </location>
</feature>
<organism evidence="3 4">
    <name type="scientific">Desulfoferula mesophila</name>
    <dbReference type="NCBI Taxonomy" id="3058419"/>
    <lineage>
        <taxon>Bacteria</taxon>
        <taxon>Pseudomonadati</taxon>
        <taxon>Thermodesulfobacteriota</taxon>
        <taxon>Desulfarculia</taxon>
        <taxon>Desulfarculales</taxon>
        <taxon>Desulfarculaceae</taxon>
        <taxon>Desulfoferula</taxon>
    </lineage>
</organism>